<proteinExistence type="predicted"/>
<organism evidence="3 4">
    <name type="scientific">Hymenobacter glacieicola</name>
    <dbReference type="NCBI Taxonomy" id="1562124"/>
    <lineage>
        <taxon>Bacteria</taxon>
        <taxon>Pseudomonadati</taxon>
        <taxon>Bacteroidota</taxon>
        <taxon>Cytophagia</taxon>
        <taxon>Cytophagales</taxon>
        <taxon>Hymenobacteraceae</taxon>
        <taxon>Hymenobacter</taxon>
    </lineage>
</organism>
<evidence type="ECO:0000256" key="1">
    <source>
        <dbReference type="SAM" id="SignalP"/>
    </source>
</evidence>
<protein>
    <recommendedName>
        <fullName evidence="2">DUF4397 domain-containing protein</fullName>
    </recommendedName>
</protein>
<feature type="chain" id="PRO_5046140615" description="DUF4397 domain-containing protein" evidence="1">
    <location>
        <begin position="28"/>
        <end position="254"/>
    </location>
</feature>
<feature type="domain" description="DUF4397" evidence="2">
    <location>
        <begin position="42"/>
        <end position="151"/>
    </location>
</feature>
<dbReference type="InterPro" id="IPR025510">
    <property type="entry name" value="DUF4397"/>
</dbReference>
<accession>A0ABQ1WGF9</accession>
<gene>
    <name evidence="3" type="ORF">GCM10011378_02510</name>
</gene>
<comment type="caution">
    <text evidence="3">The sequence shown here is derived from an EMBL/GenBank/DDBJ whole genome shotgun (WGS) entry which is preliminary data.</text>
</comment>
<dbReference type="Pfam" id="PF14344">
    <property type="entry name" value="DUF4397"/>
    <property type="match status" value="1"/>
</dbReference>
<reference evidence="4" key="1">
    <citation type="journal article" date="2019" name="Int. J. Syst. Evol. Microbiol.">
        <title>The Global Catalogue of Microorganisms (GCM) 10K type strain sequencing project: providing services to taxonomists for standard genome sequencing and annotation.</title>
        <authorList>
            <consortium name="The Broad Institute Genomics Platform"/>
            <consortium name="The Broad Institute Genome Sequencing Center for Infectious Disease"/>
            <person name="Wu L."/>
            <person name="Ma J."/>
        </authorList>
    </citation>
    <scope>NUCLEOTIDE SEQUENCE [LARGE SCALE GENOMIC DNA]</scope>
    <source>
        <strain evidence="4">CGMCC 1.12990</strain>
    </source>
</reference>
<keyword evidence="4" id="KW-1185">Reference proteome</keyword>
<dbReference type="PROSITE" id="PS51257">
    <property type="entry name" value="PROKAR_LIPOPROTEIN"/>
    <property type="match status" value="1"/>
</dbReference>
<dbReference type="EMBL" id="BMGS01000001">
    <property type="protein sequence ID" value="GGG29330.1"/>
    <property type="molecule type" value="Genomic_DNA"/>
</dbReference>
<evidence type="ECO:0000313" key="3">
    <source>
        <dbReference type="EMBL" id="GGG29330.1"/>
    </source>
</evidence>
<keyword evidence="1" id="KW-0732">Signal</keyword>
<dbReference type="RefSeq" id="WP_188556007.1">
    <property type="nucleotide sequence ID" value="NZ_BMGS01000001.1"/>
</dbReference>
<sequence length="254" mass="25467">MKTLTSFLRPALLLATLPAALTFSACSNDDDDNNTATPNQGNVLISHAAASSNVQVTALADDRQIGQLNYGQSSGYLKVNAGTPTLKINNGSQTVVTQALNVAKDRNYSVFVYSPTATIGSAALLSVSDDLSAPAANQAKVRLVHLAVGAPTPVRLSVPSPVPGGAATDLTTDVAFGTASGFVAVNAASLGLSVTAAGTGTARTQVLAVGDGTGSGTGTKNFEAGKIYTIVVRGISGAGVPAAQQAQAIIIQNN</sequence>
<dbReference type="Proteomes" id="UP000601361">
    <property type="component" value="Unassembled WGS sequence"/>
</dbReference>
<evidence type="ECO:0000313" key="4">
    <source>
        <dbReference type="Proteomes" id="UP000601361"/>
    </source>
</evidence>
<evidence type="ECO:0000259" key="2">
    <source>
        <dbReference type="Pfam" id="PF14344"/>
    </source>
</evidence>
<feature type="signal peptide" evidence="1">
    <location>
        <begin position="1"/>
        <end position="27"/>
    </location>
</feature>
<name>A0ABQ1WGF9_9BACT</name>